<dbReference type="HOGENOM" id="CLU_503239_0_0_0"/>
<evidence type="ECO:0000313" key="1">
    <source>
        <dbReference type="EMBL" id="ADV62351.1"/>
    </source>
</evidence>
<proteinExistence type="predicted"/>
<accession>E8R1D4</accession>
<organism evidence="1 2">
    <name type="scientific">Isosphaera pallida (strain ATCC 43644 / DSM 9630 / IS1B)</name>
    <dbReference type="NCBI Taxonomy" id="575540"/>
    <lineage>
        <taxon>Bacteria</taxon>
        <taxon>Pseudomonadati</taxon>
        <taxon>Planctomycetota</taxon>
        <taxon>Planctomycetia</taxon>
        <taxon>Isosphaerales</taxon>
        <taxon>Isosphaeraceae</taxon>
        <taxon>Isosphaera</taxon>
    </lineage>
</organism>
<dbReference type="EMBL" id="CP002353">
    <property type="protein sequence ID" value="ADV62351.1"/>
    <property type="molecule type" value="Genomic_DNA"/>
</dbReference>
<dbReference type="OrthoDB" id="269643at2"/>
<dbReference type="AlphaFoldDB" id="E8R1D4"/>
<reference evidence="1 2" key="2">
    <citation type="journal article" date="2011" name="Stand. Genomic Sci.">
        <title>Complete genome sequence of Isosphaera pallida type strain (IS1B).</title>
        <authorList>
            <consortium name="US DOE Joint Genome Institute (JGI-PGF)"/>
            <person name="Goker M."/>
            <person name="Cleland D."/>
            <person name="Saunders E."/>
            <person name="Lapidus A."/>
            <person name="Nolan M."/>
            <person name="Lucas S."/>
            <person name="Hammon N."/>
            <person name="Deshpande S."/>
            <person name="Cheng J.F."/>
            <person name="Tapia R."/>
            <person name="Han C."/>
            <person name="Goodwin L."/>
            <person name="Pitluck S."/>
            <person name="Liolios K."/>
            <person name="Pagani I."/>
            <person name="Ivanova N."/>
            <person name="Mavromatis K."/>
            <person name="Pati A."/>
            <person name="Chen A."/>
            <person name="Palaniappan K."/>
            <person name="Land M."/>
            <person name="Hauser L."/>
            <person name="Chang Y.J."/>
            <person name="Jeffries C.D."/>
            <person name="Detter J.C."/>
            <person name="Beck B."/>
            <person name="Woyke T."/>
            <person name="Bristow J."/>
            <person name="Eisen J.A."/>
            <person name="Markowitz V."/>
            <person name="Hugenholtz P."/>
            <person name="Kyrpides N.C."/>
            <person name="Klenk H.P."/>
        </authorList>
    </citation>
    <scope>NUCLEOTIDE SEQUENCE [LARGE SCALE GENOMIC DNA]</scope>
    <source>
        <strain evidence="2">ATCC 43644 / DSM 9630 / IS1B</strain>
    </source>
</reference>
<gene>
    <name evidence="1" type="ordered locus">Isop_1768</name>
</gene>
<reference key="1">
    <citation type="submission" date="2010-11" db="EMBL/GenBank/DDBJ databases">
        <title>The complete sequence of chromosome of Isophaera pallida ATCC 43644.</title>
        <authorList>
            <consortium name="US DOE Joint Genome Institute (JGI-PGF)"/>
            <person name="Lucas S."/>
            <person name="Copeland A."/>
            <person name="Lapidus A."/>
            <person name="Bruce D."/>
            <person name="Goodwin L."/>
            <person name="Pitluck S."/>
            <person name="Kyrpides N."/>
            <person name="Mavromatis K."/>
            <person name="Pagani I."/>
            <person name="Ivanova N."/>
            <person name="Saunders E."/>
            <person name="Brettin T."/>
            <person name="Detter J.C."/>
            <person name="Han C."/>
            <person name="Tapia R."/>
            <person name="Land M."/>
            <person name="Hauser L."/>
            <person name="Markowitz V."/>
            <person name="Cheng J.-F."/>
            <person name="Hugenholtz P."/>
            <person name="Woyke T."/>
            <person name="Wu D."/>
            <person name="Eisen J.A."/>
        </authorList>
    </citation>
    <scope>NUCLEOTIDE SEQUENCE</scope>
    <source>
        <strain>ATCC 43644</strain>
    </source>
</reference>
<protein>
    <submittedName>
        <fullName evidence="1">Uncharacterized protein</fullName>
    </submittedName>
</protein>
<dbReference type="KEGG" id="ipa:Isop_1768"/>
<evidence type="ECO:0000313" key="2">
    <source>
        <dbReference type="Proteomes" id="UP000008631"/>
    </source>
</evidence>
<dbReference type="InParanoid" id="E8R1D4"/>
<name>E8R1D4_ISOPI</name>
<keyword evidence="2" id="KW-1185">Reference proteome</keyword>
<dbReference type="Proteomes" id="UP000008631">
    <property type="component" value="Chromosome"/>
</dbReference>
<dbReference type="RefSeq" id="WP_013564639.1">
    <property type="nucleotide sequence ID" value="NC_014962.1"/>
</dbReference>
<sequence length="541" mass="59053">MSVIWNVMGFAATRPLPRRDRRGRPRFRVRPMAESLDPRVVLSVTFTGNVLNDFNDTVPGLVVARPQPDDPRYSIPLIEEPIRDIVRVSGFQLDAIRLVYDAQRDILQVGFEQPLSQQEGRENQRVIAGDADNNGNGGTVNPIIRTIVDDPDNFIDFPSLGGTETMLAFFHLDPGPPGQPISGTPDIVAGIDAIRSDPEALKSFQVAEFNTATDPTRPGSGSSSPFGRFLPQHTGASLLGVTPEAGGFEFNINRFSELYQNVTGRPLQFPVDIAVGGFAGSANDGGISEAFIPPIRVTLPAPPPPPVECPPQSPPVLINPHQQQHINTFHDTRIRVYIFGTFGFDTRRIVPESVRLGGAAPVFDSGPRRVNADQYPDRLFVFNGLDVDLPRGPQDAVVTGLLDDGTPFVAAARVYNQPIFFTPPQNRGPVPLRPLPPNRRDPLSMLLSNQSRALNQSARGDRLTQLIQQRREAVTNVPRRTLPNLNPSRARLAAQSLAPASPLILSRRLPGGDSMTNPRHVLNPVISDIATPTRQECSVCS</sequence>
<dbReference type="eggNOG" id="COG4932">
    <property type="taxonomic scope" value="Bacteria"/>
</dbReference>